<dbReference type="PANTHER" id="PTHR35174">
    <property type="entry name" value="BLL7171 PROTEIN-RELATED"/>
    <property type="match status" value="1"/>
</dbReference>
<organism evidence="3 4">
    <name type="scientific">Microbacterium oxydans</name>
    <dbReference type="NCBI Taxonomy" id="82380"/>
    <lineage>
        <taxon>Bacteria</taxon>
        <taxon>Bacillati</taxon>
        <taxon>Actinomycetota</taxon>
        <taxon>Actinomycetes</taxon>
        <taxon>Micrococcales</taxon>
        <taxon>Microbacteriaceae</taxon>
        <taxon>Microbacterium</taxon>
    </lineage>
</organism>
<dbReference type="InterPro" id="IPR011008">
    <property type="entry name" value="Dimeric_a/b-barrel"/>
</dbReference>
<accession>A0A0F0KU34</accession>
<evidence type="ECO:0000313" key="3">
    <source>
        <dbReference type="EMBL" id="KJL24417.1"/>
    </source>
</evidence>
<dbReference type="AlphaFoldDB" id="A0A0F0KU34"/>
<dbReference type="EMBL" id="JYIV01000020">
    <property type="protein sequence ID" value="KJL24417.1"/>
    <property type="molecule type" value="Genomic_DNA"/>
</dbReference>
<proteinExistence type="inferred from homology"/>
<dbReference type="OrthoDB" id="668782at2"/>
<dbReference type="SUPFAM" id="SSF54909">
    <property type="entry name" value="Dimeric alpha+beta barrel"/>
    <property type="match status" value="1"/>
</dbReference>
<dbReference type="PATRIC" id="fig|82380.10.peg.1018"/>
<dbReference type="InterPro" id="IPR005545">
    <property type="entry name" value="YCII"/>
</dbReference>
<evidence type="ECO:0000256" key="1">
    <source>
        <dbReference type="ARBA" id="ARBA00007689"/>
    </source>
</evidence>
<evidence type="ECO:0000259" key="2">
    <source>
        <dbReference type="Pfam" id="PF03795"/>
    </source>
</evidence>
<sequence>MRYVLFICTDPTAEPYVEAEDNAGEWVASLQDSGSYVLGDRLRPVEDATTVRVRAGERIVADGPFTESREWIAGFDVIDADDLDAAIEIAAAHPMARFGLVEVRPVWPLGSTM</sequence>
<comment type="caution">
    <text evidence="3">The sequence shown here is derived from an EMBL/GenBank/DDBJ whole genome shotgun (WGS) entry which is preliminary data.</text>
</comment>
<dbReference type="RefSeq" id="WP_017202934.1">
    <property type="nucleotide sequence ID" value="NZ_JBHVGP010000003.1"/>
</dbReference>
<evidence type="ECO:0000313" key="4">
    <source>
        <dbReference type="Proteomes" id="UP000033725"/>
    </source>
</evidence>
<dbReference type="Proteomes" id="UP000033725">
    <property type="component" value="Unassembled WGS sequence"/>
</dbReference>
<reference evidence="3 4" key="1">
    <citation type="submission" date="2015-02" db="EMBL/GenBank/DDBJ databases">
        <title>Draft genome sequences of ten Microbacterium spp. with emphasis on heavy metal contaminated environments.</title>
        <authorList>
            <person name="Corretto E."/>
        </authorList>
    </citation>
    <scope>NUCLEOTIDE SEQUENCE [LARGE SCALE GENOMIC DNA]</scope>
    <source>
        <strain evidence="3 4">BEL163</strain>
    </source>
</reference>
<dbReference type="PANTHER" id="PTHR35174:SF3">
    <property type="entry name" value="BLL7171 PROTEIN"/>
    <property type="match status" value="1"/>
</dbReference>
<gene>
    <name evidence="3" type="ORF">RN51_01014</name>
</gene>
<feature type="domain" description="YCII-related" evidence="2">
    <location>
        <begin position="1"/>
        <end position="108"/>
    </location>
</feature>
<comment type="similarity">
    <text evidence="1">Belongs to the YciI family.</text>
</comment>
<dbReference type="Pfam" id="PF03795">
    <property type="entry name" value="YCII"/>
    <property type="match status" value="1"/>
</dbReference>
<name>A0A0F0KU34_9MICO</name>
<protein>
    <submittedName>
        <fullName evidence="3">YCII-related domain protein</fullName>
    </submittedName>
</protein>
<dbReference type="Gene3D" id="3.30.70.1060">
    <property type="entry name" value="Dimeric alpha+beta barrel"/>
    <property type="match status" value="1"/>
</dbReference>